<dbReference type="EMBL" id="WOSW01000013">
    <property type="protein sequence ID" value="NHO32651.1"/>
    <property type="molecule type" value="Genomic_DNA"/>
</dbReference>
<dbReference type="Pfam" id="PF13704">
    <property type="entry name" value="Glyco_tranf_2_4"/>
    <property type="match status" value="1"/>
</dbReference>
<keyword evidence="2" id="KW-1185">Reference proteome</keyword>
<dbReference type="Proteomes" id="UP000615326">
    <property type="component" value="Unassembled WGS sequence"/>
</dbReference>
<dbReference type="RefSeq" id="WP_173577176.1">
    <property type="nucleotide sequence ID" value="NZ_WOSW01000013.1"/>
</dbReference>
<evidence type="ECO:0008006" key="3">
    <source>
        <dbReference type="Google" id="ProtNLM"/>
    </source>
</evidence>
<proteinExistence type="predicted"/>
<protein>
    <recommendedName>
        <fullName evidence="3">Glycosyl transferase family 2</fullName>
    </recommendedName>
</protein>
<sequence length="362" mass="40848">MTRSPHSPTHTLAARCVTMQKNETTLLEPWLLHHGALFGFSALTVIDNGSDDPVVLDILRRYEASGVTVLRDYATKEDFVRKGDIVADVIRGWDRDGGYAFALPLDCDEFIVTMTGSLAWDRDSVFAALARMADQQATFVNNRVLLNVPSRPGYFRPQIIRRAIFAANTIVSLDHGFHNPGTIYPDRWGQSLLACLHLHNRPRFTDIQRAAHEKLRHLIGDADPASVSPTSEGYHLYSYFRIPEADFLKQYRDHPDIYAPGLLSWFEEIGIDWHRLLGTGGVQLPVTPPAGFLVHKSDDDERRHRFVQFDAAFYAATNPDVAQDAFYGQWPLLHYITSGWDEGRLPNGQSLPPIVVEQEIVD</sequence>
<gene>
    <name evidence="1" type="ORF">GOB84_08770</name>
</gene>
<accession>A0ABX0KC69</accession>
<evidence type="ECO:0000313" key="1">
    <source>
        <dbReference type="EMBL" id="NHO32651.1"/>
    </source>
</evidence>
<evidence type="ECO:0000313" key="2">
    <source>
        <dbReference type="Proteomes" id="UP000615326"/>
    </source>
</evidence>
<comment type="caution">
    <text evidence="1">The sequence shown here is derived from an EMBL/GenBank/DDBJ whole genome shotgun (WGS) entry which is preliminary data.</text>
</comment>
<name>A0ABX0KC69_9PROT</name>
<reference evidence="1 2" key="1">
    <citation type="journal article" date="2020" name="Int. J. Syst. Evol. Microbiol.">
        <title>Novel acetic acid bacteria from cider fermentations: Acetobacter conturbans sp. nov. and Acetobacter fallax sp. nov.</title>
        <authorList>
            <person name="Sombolestani A.S."/>
            <person name="Cleenwerck I."/>
            <person name="Cnockaert M."/>
            <person name="Borremans W."/>
            <person name="Wieme A.D."/>
            <person name="De Vuyst L."/>
            <person name="Vandamme P."/>
        </authorList>
    </citation>
    <scope>NUCLEOTIDE SEQUENCE [LARGE SCALE GENOMIC DNA]</scope>
    <source>
        <strain evidence="1 2">LMG 1637</strain>
    </source>
</reference>
<organism evidence="1 2">
    <name type="scientific">Acetobacter fallax</name>
    <dbReference type="NCBI Taxonomy" id="1737473"/>
    <lineage>
        <taxon>Bacteria</taxon>
        <taxon>Pseudomonadati</taxon>
        <taxon>Pseudomonadota</taxon>
        <taxon>Alphaproteobacteria</taxon>
        <taxon>Acetobacterales</taxon>
        <taxon>Acetobacteraceae</taxon>
        <taxon>Acetobacter</taxon>
    </lineage>
</organism>